<evidence type="ECO:0000313" key="1">
    <source>
        <dbReference type="EMBL" id="SIT41573.1"/>
    </source>
</evidence>
<proteinExistence type="predicted"/>
<accession>A0A1N7S2H1</accession>
<name>A0A1N7S2H1_9BURK</name>
<protein>
    <submittedName>
        <fullName evidence="1">Uncharacterized protein</fullName>
    </submittedName>
</protein>
<sequence length="77" mass="8559">MSDPNGRPPARECERAPTVLASLTLKTIKSEYEQMRDIQPTMTPKLAIKTVVLVVLVAVAEFCTGRIDHLARMKIAH</sequence>
<dbReference type="EMBL" id="CYGY02000030">
    <property type="protein sequence ID" value="SIT41573.1"/>
    <property type="molecule type" value="Genomic_DNA"/>
</dbReference>
<comment type="caution">
    <text evidence="1">The sequence shown here is derived from an EMBL/GenBank/DDBJ whole genome shotgun (WGS) entry which is preliminary data.</text>
</comment>
<keyword evidence="2" id="KW-1185">Reference proteome</keyword>
<dbReference type="AlphaFoldDB" id="A0A1N7S2H1"/>
<organism evidence="1 2">
    <name type="scientific">Paraburkholderia piptadeniae</name>
    <dbReference type="NCBI Taxonomy" id="1701573"/>
    <lineage>
        <taxon>Bacteria</taxon>
        <taxon>Pseudomonadati</taxon>
        <taxon>Pseudomonadota</taxon>
        <taxon>Betaproteobacteria</taxon>
        <taxon>Burkholderiales</taxon>
        <taxon>Burkholderiaceae</taxon>
        <taxon>Paraburkholderia</taxon>
    </lineage>
</organism>
<dbReference type="Proteomes" id="UP000195569">
    <property type="component" value="Unassembled WGS sequence"/>
</dbReference>
<gene>
    <name evidence="1" type="ORF">BN2476_300073</name>
</gene>
<dbReference type="RefSeq" id="WP_143810971.1">
    <property type="nucleotide sequence ID" value="NZ_CYGY02000030.1"/>
</dbReference>
<reference evidence="1" key="1">
    <citation type="submission" date="2016-12" db="EMBL/GenBank/DDBJ databases">
        <authorList>
            <person name="Moulin L."/>
        </authorList>
    </citation>
    <scope>NUCLEOTIDE SEQUENCE [LARGE SCALE GENOMIC DNA]</scope>
    <source>
        <strain evidence="1">STM 7183</strain>
    </source>
</reference>
<evidence type="ECO:0000313" key="2">
    <source>
        <dbReference type="Proteomes" id="UP000195569"/>
    </source>
</evidence>